<gene>
    <name evidence="1" type="ORF">O6H91_04G107700</name>
</gene>
<proteinExistence type="predicted"/>
<keyword evidence="2" id="KW-1185">Reference proteome</keyword>
<dbReference type="EMBL" id="CM055095">
    <property type="protein sequence ID" value="KAJ7559944.1"/>
    <property type="molecule type" value="Genomic_DNA"/>
</dbReference>
<sequence>MLKPSNLQDDSIAFPTVSGTSSHVASERDFETSLDLVTKHTTSKKISVVTDGKIKSFHDRNTLPQFDELCVFDSVQGGNDTVPMNAFEAGKSVVSDAPMSALDQKREILNGPRRGRKVKEKFSVEEKVVIAGWKGEVPDFNTNLLKTTSGNPTNMQDPNLEAQGKYRKAYFSLIENFLHLQDDIGDSNQEAVQDTEDQTSVRSENMADDFLDKTEMLIVEGLNDSFTSQRPEEKIKLAEVTQPPILRSELPGKQQIESVAGHTLEEMWLTEPQRFHCGSGYETLLMGDSWQDRNQLDSYLLLTSQTHKMELLDLQLQENQRHIQQLEGNRNSLFIEVCEGQRHADAGMLSNEHSESIMIHNGVQSSCSTDVACRRTPGPGQFVFPRRHSVEFQNTRFSFIDKDTCEESIDGRSLDLHCQRIQKHCPKGGPRRQWSPEEDRKLKELVDKYGQQRWSHIATFLQGRKGKQCRERWLNHLRSNIKRDEWTEKEEELLISLHDKYENRWAEIAKHIPGRPENAIKNHWNATKRRRDLRNIKPRKATNGSSDSLEMVQRSMVLRNYLQKHLIDENMTGSKKSRKSGNASIDNRTPEIELPQETVDSSTTVSYQNENSLLDLSSIQEVNSFNLDAMLTGTYKSSKYQDVALSFAKQSNRFEKAFIYDNSTYLQSAANSHIGLLSEFSPFSATQETSLLDYGGPNVGAEFQSTPVERTLWGSPITDLDRMEGADQDCWGQKFTNFVQSLGSHGPSVQNRPFPQNYCCPPALISCEEPIAAAFQGHNLSADLLHRDTHASIKDWFASSPLLEIVKSCRNDFTRPIVDHRLSVKKTSTTEPDVSRHILQPNENSSKFAGSDRDESSLYALKNNQRDFAQLLEDPVRGELVHENSSAALPVYPSEDLSVVPEGQNFQMILGDNGYGYSGQLQQASTTELYTNTKCVSTMPQVYEPVNNQFYHITSEGAALPPYHSIMHNEWMRSESVKQISDEHIDTNKQELDLIELVTLS</sequence>
<organism evidence="1 2">
    <name type="scientific">Diphasiastrum complanatum</name>
    <name type="common">Issler's clubmoss</name>
    <name type="synonym">Lycopodium complanatum</name>
    <dbReference type="NCBI Taxonomy" id="34168"/>
    <lineage>
        <taxon>Eukaryota</taxon>
        <taxon>Viridiplantae</taxon>
        <taxon>Streptophyta</taxon>
        <taxon>Embryophyta</taxon>
        <taxon>Tracheophyta</taxon>
        <taxon>Lycopodiopsida</taxon>
        <taxon>Lycopodiales</taxon>
        <taxon>Lycopodiaceae</taxon>
        <taxon>Lycopodioideae</taxon>
        <taxon>Diphasiastrum</taxon>
    </lineage>
</organism>
<comment type="caution">
    <text evidence="1">The sequence shown here is derived from an EMBL/GenBank/DDBJ whole genome shotgun (WGS) entry which is preliminary data.</text>
</comment>
<evidence type="ECO:0000313" key="1">
    <source>
        <dbReference type="EMBL" id="KAJ7559944.1"/>
    </source>
</evidence>
<protein>
    <submittedName>
        <fullName evidence="1">Uncharacterized protein</fullName>
    </submittedName>
</protein>
<reference evidence="2" key="1">
    <citation type="journal article" date="2024" name="Proc. Natl. Acad. Sci. U.S.A.">
        <title>Extraordinary preservation of gene collinearity over three hundred million years revealed in homosporous lycophytes.</title>
        <authorList>
            <person name="Li C."/>
            <person name="Wickell D."/>
            <person name="Kuo L.Y."/>
            <person name="Chen X."/>
            <person name="Nie B."/>
            <person name="Liao X."/>
            <person name="Peng D."/>
            <person name="Ji J."/>
            <person name="Jenkins J."/>
            <person name="Williams M."/>
            <person name="Shu S."/>
            <person name="Plott C."/>
            <person name="Barry K."/>
            <person name="Rajasekar S."/>
            <person name="Grimwood J."/>
            <person name="Han X."/>
            <person name="Sun S."/>
            <person name="Hou Z."/>
            <person name="He W."/>
            <person name="Dai G."/>
            <person name="Sun C."/>
            <person name="Schmutz J."/>
            <person name="Leebens-Mack J.H."/>
            <person name="Li F.W."/>
            <person name="Wang L."/>
        </authorList>
    </citation>
    <scope>NUCLEOTIDE SEQUENCE [LARGE SCALE GENOMIC DNA]</scope>
    <source>
        <strain evidence="2">cv. PW_Plant_1</strain>
    </source>
</reference>
<name>A0ACC2E0G1_DIPCM</name>
<dbReference type="Proteomes" id="UP001162992">
    <property type="component" value="Chromosome 4"/>
</dbReference>
<accession>A0ACC2E0G1</accession>
<evidence type="ECO:0000313" key="2">
    <source>
        <dbReference type="Proteomes" id="UP001162992"/>
    </source>
</evidence>